<dbReference type="PANTHER" id="PTHR13068:SF235">
    <property type="match status" value="1"/>
</dbReference>
<dbReference type="InterPro" id="IPR038538">
    <property type="entry name" value="MTERF_sf"/>
</dbReference>
<evidence type="ECO:0000256" key="3">
    <source>
        <dbReference type="ARBA" id="ARBA00022946"/>
    </source>
</evidence>
<accession>A0A2T8KQ98</accession>
<evidence type="ECO:0000256" key="1">
    <source>
        <dbReference type="ARBA" id="ARBA00007692"/>
    </source>
</evidence>
<dbReference type="Gramene" id="PVH64336">
    <property type="protein sequence ID" value="PVH64336"/>
    <property type="gene ID" value="PAHAL_2G240000"/>
</dbReference>
<protein>
    <submittedName>
        <fullName evidence="4">Uncharacterized protein</fullName>
    </submittedName>
</protein>
<gene>
    <name evidence="4" type="ORF">PAHAL_2G240000</name>
</gene>
<proteinExistence type="inferred from homology"/>
<name>A0A2T8KQ98_9POAL</name>
<dbReference type="GO" id="GO:0006353">
    <property type="term" value="P:DNA-templated transcription termination"/>
    <property type="evidence" value="ECO:0007669"/>
    <property type="project" value="UniProtKB-KW"/>
</dbReference>
<keyword evidence="2" id="KW-0806">Transcription termination</keyword>
<dbReference type="FunFam" id="1.25.70.10:FF:000001">
    <property type="entry name" value="Mitochondrial transcription termination factor-like"/>
    <property type="match status" value="1"/>
</dbReference>
<keyword evidence="3" id="KW-0809">Transit peptide</keyword>
<dbReference type="Proteomes" id="UP000243499">
    <property type="component" value="Chromosome 2"/>
</dbReference>
<evidence type="ECO:0000256" key="2">
    <source>
        <dbReference type="ARBA" id="ARBA00022472"/>
    </source>
</evidence>
<dbReference type="Pfam" id="PF02536">
    <property type="entry name" value="mTERF"/>
    <property type="match status" value="1"/>
</dbReference>
<organism evidence="4">
    <name type="scientific">Panicum hallii</name>
    <dbReference type="NCBI Taxonomy" id="206008"/>
    <lineage>
        <taxon>Eukaryota</taxon>
        <taxon>Viridiplantae</taxon>
        <taxon>Streptophyta</taxon>
        <taxon>Embryophyta</taxon>
        <taxon>Tracheophyta</taxon>
        <taxon>Spermatophyta</taxon>
        <taxon>Magnoliopsida</taxon>
        <taxon>Liliopsida</taxon>
        <taxon>Poales</taxon>
        <taxon>Poaceae</taxon>
        <taxon>PACMAD clade</taxon>
        <taxon>Panicoideae</taxon>
        <taxon>Panicodae</taxon>
        <taxon>Paniceae</taxon>
        <taxon>Panicinae</taxon>
        <taxon>Panicum</taxon>
        <taxon>Panicum sect. Panicum</taxon>
    </lineage>
</organism>
<dbReference type="SMART" id="SM00733">
    <property type="entry name" value="Mterf"/>
    <property type="match status" value="5"/>
</dbReference>
<dbReference type="InterPro" id="IPR003690">
    <property type="entry name" value="MTERF"/>
</dbReference>
<dbReference type="Gene3D" id="1.25.70.10">
    <property type="entry name" value="Transcription termination factor 3, mitochondrial"/>
    <property type="match status" value="1"/>
</dbReference>
<comment type="similarity">
    <text evidence="1">Belongs to the mTERF family.</text>
</comment>
<dbReference type="EMBL" id="CM008047">
    <property type="protein sequence ID" value="PVH64336.1"/>
    <property type="molecule type" value="Genomic_DNA"/>
</dbReference>
<keyword evidence="2" id="KW-0804">Transcription</keyword>
<reference evidence="4" key="1">
    <citation type="submission" date="2018-04" db="EMBL/GenBank/DDBJ databases">
        <title>WGS assembly of Panicum hallii.</title>
        <authorList>
            <person name="Lovell J."/>
            <person name="Jenkins J."/>
            <person name="Lowry D."/>
            <person name="Mamidi S."/>
            <person name="Sreedasyam A."/>
            <person name="Weng X."/>
            <person name="Barry K."/>
            <person name="Bonette J."/>
            <person name="Campitelli B."/>
            <person name="Daum C."/>
            <person name="Gordon S."/>
            <person name="Gould B."/>
            <person name="Lipzen A."/>
            <person name="Macqueen A."/>
            <person name="Palacio-Mejia J."/>
            <person name="Plott C."/>
            <person name="Shakirov E."/>
            <person name="Shu S."/>
            <person name="Yoshinaga Y."/>
            <person name="Zane M."/>
            <person name="Rokhsar D."/>
            <person name="Grimwood J."/>
            <person name="Schmutz J."/>
            <person name="Juenger T."/>
        </authorList>
    </citation>
    <scope>NUCLEOTIDE SEQUENCE [LARGE SCALE GENOMIC DNA]</scope>
    <source>
        <strain evidence="4">FIL2</strain>
    </source>
</reference>
<dbReference type="PANTHER" id="PTHR13068">
    <property type="entry name" value="CGI-12 PROTEIN-RELATED"/>
    <property type="match status" value="1"/>
</dbReference>
<sequence length="398" mass="43986">MLRLRNRLLPLVSAASQLPSPIHRSDCFRLLSNSPAPFSLEDYLVASCGLAPAQARSASKKALAEASRLSAKAFNDLTSARHHTRFDPDAVVALLSSIGLSRADIADVVAADPLFLRSRVDRLGPRLRDLRDSVGLSVPQIARFLAVGSRLMRGCSDLGPKIQFYVNFFGSFEKLLSFMKGNNSLLTADLDKVIKPNIALLRQRGLSVRDIAQLCSRNARLLTFNPERVQEVLQRAEELGVPRSSGKFRQAVAALACTTKQRDTAMLEFLKTTLGCSKSEAAIAVSKVPVILSLSEQNLLRKFQFMINDVGLEPQYILERSILFTHSLEKRLVPRHCVMKILLAKGLLETNLSFYSIARMGEKSFRLRFIDYHKDSVTGLADAYAAACRGRVPSGDQL</sequence>
<evidence type="ECO:0000313" key="4">
    <source>
        <dbReference type="EMBL" id="PVH64336.1"/>
    </source>
</evidence>
<dbReference type="GO" id="GO:0003676">
    <property type="term" value="F:nucleic acid binding"/>
    <property type="evidence" value="ECO:0007669"/>
    <property type="project" value="InterPro"/>
</dbReference>
<keyword evidence="2" id="KW-0805">Transcription regulation</keyword>
<dbReference type="AlphaFoldDB" id="A0A2T8KQ98"/>